<dbReference type="Pfam" id="PF01494">
    <property type="entry name" value="FAD_binding_3"/>
    <property type="match status" value="1"/>
</dbReference>
<dbReference type="InterPro" id="IPR036188">
    <property type="entry name" value="FAD/NAD-bd_sf"/>
</dbReference>
<dbReference type="GO" id="GO:0071949">
    <property type="term" value="F:FAD binding"/>
    <property type="evidence" value="ECO:0007669"/>
    <property type="project" value="InterPro"/>
</dbReference>
<feature type="domain" description="FAD-binding" evidence="3">
    <location>
        <begin position="20"/>
        <end position="356"/>
    </location>
</feature>
<dbReference type="InterPro" id="IPR002938">
    <property type="entry name" value="FAD-bd"/>
</dbReference>
<evidence type="ECO:0000256" key="1">
    <source>
        <dbReference type="ARBA" id="ARBA00023002"/>
    </source>
</evidence>
<dbReference type="Proteomes" id="UP000286931">
    <property type="component" value="Unassembled WGS sequence"/>
</dbReference>
<organism evidence="4 5">
    <name type="scientific">Embleya hyalina</name>
    <dbReference type="NCBI Taxonomy" id="516124"/>
    <lineage>
        <taxon>Bacteria</taxon>
        <taxon>Bacillati</taxon>
        <taxon>Actinomycetota</taxon>
        <taxon>Actinomycetes</taxon>
        <taxon>Kitasatosporales</taxon>
        <taxon>Streptomycetaceae</taxon>
        <taxon>Embleya</taxon>
    </lineage>
</organism>
<sequence>MPEKNATNTHANNRAGSRSAVVVGGGIGGLAAAVGLRRIGWRVTVLERKAVGGEVGAGIALMSNAMRALESLGLGPAVKAGGRPQLSTGVRDGGGRWLSRVDGTALEARLGTGIYSLHRAELHDILRRALPVDGVVVHGAEVTDITQDPKQALVHYTGPGGTATIGTDLAVVADGVNSRVRARLWPDAPAPVHSGSTVWRGVTTEAFLPTPDIAQTLHAGAEIGVMPIRDGRVCWHVVTRATAGVRHDDEWAEARRRVDGLHDPIPALLKATAPEAVLHHDIHILGAPLDTYVAGRVALLGDAAHAMPPHLGQGACMAIEDAVVLAACLHTHENQATALAAYDDTRRPRVAAVTKASHRMGRIQKAEGRLAVAVRNAAMRLTPPAVAMKAILEFADWTPPRLPLPDTGPTA</sequence>
<evidence type="ECO:0000259" key="3">
    <source>
        <dbReference type="Pfam" id="PF01494"/>
    </source>
</evidence>
<dbReference type="InterPro" id="IPR050493">
    <property type="entry name" value="FAD-dep_Monooxygenase_BioMet"/>
</dbReference>
<dbReference type="PANTHER" id="PTHR13789:SF309">
    <property type="entry name" value="PUTATIVE (AFU_ORTHOLOGUE AFUA_6G14510)-RELATED"/>
    <property type="match status" value="1"/>
</dbReference>
<gene>
    <name evidence="4" type="ORF">EHYA_00622</name>
</gene>
<dbReference type="RefSeq" id="WP_126635273.1">
    <property type="nucleotide sequence ID" value="NZ_BIFH01000013.1"/>
</dbReference>
<protein>
    <submittedName>
        <fullName evidence="4">FAD-dependent oxidoreductase</fullName>
    </submittedName>
</protein>
<accession>A0A401YEF4</accession>
<dbReference type="Gene3D" id="3.50.50.60">
    <property type="entry name" value="FAD/NAD(P)-binding domain"/>
    <property type="match status" value="1"/>
</dbReference>
<dbReference type="PANTHER" id="PTHR13789">
    <property type="entry name" value="MONOOXYGENASE"/>
    <property type="match status" value="1"/>
</dbReference>
<evidence type="ECO:0000313" key="4">
    <source>
        <dbReference type="EMBL" id="GCD92979.1"/>
    </source>
</evidence>
<keyword evidence="2" id="KW-0503">Monooxygenase</keyword>
<keyword evidence="1" id="KW-0560">Oxidoreductase</keyword>
<name>A0A401YEF4_9ACTN</name>
<reference evidence="4 5" key="1">
    <citation type="submission" date="2018-12" db="EMBL/GenBank/DDBJ databases">
        <title>Draft genome sequence of Embleya hyalina NBRC 13850T.</title>
        <authorList>
            <person name="Komaki H."/>
            <person name="Hosoyama A."/>
            <person name="Kimura A."/>
            <person name="Ichikawa N."/>
            <person name="Tamura T."/>
        </authorList>
    </citation>
    <scope>NUCLEOTIDE SEQUENCE [LARGE SCALE GENOMIC DNA]</scope>
    <source>
        <strain evidence="4 5">NBRC 13850</strain>
    </source>
</reference>
<proteinExistence type="predicted"/>
<dbReference type="PRINTS" id="PR00420">
    <property type="entry name" value="RNGMNOXGNASE"/>
</dbReference>
<dbReference type="SUPFAM" id="SSF51905">
    <property type="entry name" value="FAD/NAD(P)-binding domain"/>
    <property type="match status" value="1"/>
</dbReference>
<dbReference type="GO" id="GO:0004497">
    <property type="term" value="F:monooxygenase activity"/>
    <property type="evidence" value="ECO:0007669"/>
    <property type="project" value="UniProtKB-KW"/>
</dbReference>
<comment type="caution">
    <text evidence="4">The sequence shown here is derived from an EMBL/GenBank/DDBJ whole genome shotgun (WGS) entry which is preliminary data.</text>
</comment>
<dbReference type="EMBL" id="BIFH01000013">
    <property type="protein sequence ID" value="GCD92979.1"/>
    <property type="molecule type" value="Genomic_DNA"/>
</dbReference>
<evidence type="ECO:0000256" key="2">
    <source>
        <dbReference type="ARBA" id="ARBA00023033"/>
    </source>
</evidence>
<evidence type="ECO:0000313" key="5">
    <source>
        <dbReference type="Proteomes" id="UP000286931"/>
    </source>
</evidence>
<keyword evidence="5" id="KW-1185">Reference proteome</keyword>
<dbReference type="OrthoDB" id="4568714at2"/>
<dbReference type="AlphaFoldDB" id="A0A401YEF4"/>